<comment type="catalytic activity">
    <reaction evidence="1">
        <text>ATP + protein L-histidine = ADP + protein N-phospho-L-histidine.</text>
        <dbReference type="EC" id="2.7.13.3"/>
    </reaction>
</comment>
<dbReference type="InterPro" id="IPR005467">
    <property type="entry name" value="His_kinase_dom"/>
</dbReference>
<keyword evidence="3" id="KW-0597">Phosphoprotein</keyword>
<dbReference type="RefSeq" id="WP_169455601.1">
    <property type="nucleotide sequence ID" value="NZ_CP051774.1"/>
</dbReference>
<dbReference type="EMBL" id="CP051774">
    <property type="protein sequence ID" value="QJE97201.1"/>
    <property type="molecule type" value="Genomic_DNA"/>
</dbReference>
<keyword evidence="7" id="KW-0472">Membrane</keyword>
<dbReference type="InterPro" id="IPR003594">
    <property type="entry name" value="HATPase_dom"/>
</dbReference>
<dbReference type="Gene3D" id="3.30.565.10">
    <property type="entry name" value="Histidine kinase-like ATPase, C-terminal domain"/>
    <property type="match status" value="1"/>
</dbReference>
<gene>
    <name evidence="10" type="ORF">HHL09_15870</name>
</gene>
<dbReference type="EC" id="2.7.13.3" evidence="2"/>
<dbReference type="CDD" id="cd00082">
    <property type="entry name" value="HisKA"/>
    <property type="match status" value="1"/>
</dbReference>
<dbReference type="SMART" id="SM00388">
    <property type="entry name" value="HisKA"/>
    <property type="match status" value="1"/>
</dbReference>
<organism evidence="10 11">
    <name type="scientific">Luteolibacter luteus</name>
    <dbReference type="NCBI Taxonomy" id="2728835"/>
    <lineage>
        <taxon>Bacteria</taxon>
        <taxon>Pseudomonadati</taxon>
        <taxon>Verrucomicrobiota</taxon>
        <taxon>Verrucomicrobiia</taxon>
        <taxon>Verrucomicrobiales</taxon>
        <taxon>Verrucomicrobiaceae</taxon>
        <taxon>Luteolibacter</taxon>
    </lineage>
</organism>
<accession>A0A858RKS5</accession>
<dbReference type="InterPro" id="IPR050736">
    <property type="entry name" value="Sensor_HK_Regulatory"/>
</dbReference>
<keyword evidence="7" id="KW-0812">Transmembrane</keyword>
<reference evidence="10 11" key="1">
    <citation type="submission" date="2020-04" db="EMBL/GenBank/DDBJ databases">
        <title>Luteolibacter sp. G-1-1-1 isolated from soil.</title>
        <authorList>
            <person name="Dahal R.H."/>
        </authorList>
    </citation>
    <scope>NUCLEOTIDE SEQUENCE [LARGE SCALE GENOMIC DNA]</scope>
    <source>
        <strain evidence="10 11">G-1-1-1</strain>
    </source>
</reference>
<evidence type="ECO:0000256" key="8">
    <source>
        <dbReference type="SAM" id="SignalP"/>
    </source>
</evidence>
<dbReference type="Gene3D" id="1.10.287.130">
    <property type="match status" value="1"/>
</dbReference>
<keyword evidence="7" id="KW-1133">Transmembrane helix</keyword>
<dbReference type="GO" id="GO:0000155">
    <property type="term" value="F:phosphorelay sensor kinase activity"/>
    <property type="evidence" value="ECO:0007669"/>
    <property type="project" value="InterPro"/>
</dbReference>
<feature type="domain" description="Histidine kinase" evidence="9">
    <location>
        <begin position="363"/>
        <end position="582"/>
    </location>
</feature>
<evidence type="ECO:0000256" key="1">
    <source>
        <dbReference type="ARBA" id="ARBA00000085"/>
    </source>
</evidence>
<dbReference type="PRINTS" id="PR00344">
    <property type="entry name" value="BCTRLSENSOR"/>
</dbReference>
<feature type="chain" id="PRO_5032754357" description="histidine kinase" evidence="8">
    <location>
        <begin position="27"/>
        <end position="582"/>
    </location>
</feature>
<dbReference type="KEGG" id="luo:HHL09_15870"/>
<dbReference type="InterPro" id="IPR036097">
    <property type="entry name" value="HisK_dim/P_sf"/>
</dbReference>
<protein>
    <recommendedName>
        <fullName evidence="2">histidine kinase</fullName>
        <ecNumber evidence="2">2.7.13.3</ecNumber>
    </recommendedName>
</protein>
<evidence type="ECO:0000256" key="6">
    <source>
        <dbReference type="ARBA" id="ARBA00023012"/>
    </source>
</evidence>
<sequence length="582" mass="62864">MRRGKSNCLAHALLALCAVLILGAMAALTRGVVDTQRERARMEAKADEQERIRLALWRVDSAAAAWIADEAQRPLPDLVLKEAPKAEVKLRFDAREDGEFIADNPDKTGTLREALGLPPEQKAFSALCAGMPEIPSSWSVVPPPKSEEPLKQEEVQTTRQSNEYQKLANTKEFAGRSRAVRGAVDKGQEFFNSTTNRAVNLSNGTSLPEDGSVVPNAAGSSIGGWTLLRGGLPRPAQFGSELFLLRHLQWTKSNGSTMRSIQGSWLDEGAFKAMLLREVADLFPTARLIPALPSDAGDGLALASFPWKISPGNGEAATEPLPRGIQLTLAAGWGAAVLAILAAWLLVIGLMRLSERRASFVSAVTHELRTPLTTFQLYSGMLESGAIKEEKRGEYFLTLRREAERLSHLVENVLAFSRIERGSARASSGRHVLGEMVAPMLERFQGRLSEANLKLVADIDDPAWNATVQADPAAVEHVLFNLIDNASKYAAGSEPNEVALEVEPHGQGVKVCVRDHGNGVARSDRKRIFRAFHKSAAAAAESRPGVGLGLSLSRRLAKAGGGDLRLENSERGACFTLTLPGA</sequence>
<evidence type="ECO:0000313" key="10">
    <source>
        <dbReference type="EMBL" id="QJE97201.1"/>
    </source>
</evidence>
<keyword evidence="11" id="KW-1185">Reference proteome</keyword>
<evidence type="ECO:0000256" key="4">
    <source>
        <dbReference type="ARBA" id="ARBA00022679"/>
    </source>
</evidence>
<feature type="transmembrane region" description="Helical" evidence="7">
    <location>
        <begin position="330"/>
        <end position="350"/>
    </location>
</feature>
<dbReference type="SMART" id="SM00387">
    <property type="entry name" value="HATPase_c"/>
    <property type="match status" value="1"/>
</dbReference>
<dbReference type="PANTHER" id="PTHR43711">
    <property type="entry name" value="TWO-COMPONENT HISTIDINE KINASE"/>
    <property type="match status" value="1"/>
</dbReference>
<dbReference type="PANTHER" id="PTHR43711:SF1">
    <property type="entry name" value="HISTIDINE KINASE 1"/>
    <property type="match status" value="1"/>
</dbReference>
<evidence type="ECO:0000259" key="9">
    <source>
        <dbReference type="PROSITE" id="PS50109"/>
    </source>
</evidence>
<dbReference type="Pfam" id="PF00512">
    <property type="entry name" value="HisKA"/>
    <property type="match status" value="1"/>
</dbReference>
<dbReference type="SUPFAM" id="SSF47384">
    <property type="entry name" value="Homodimeric domain of signal transducing histidine kinase"/>
    <property type="match status" value="1"/>
</dbReference>
<proteinExistence type="predicted"/>
<evidence type="ECO:0000256" key="2">
    <source>
        <dbReference type="ARBA" id="ARBA00012438"/>
    </source>
</evidence>
<evidence type="ECO:0000313" key="11">
    <source>
        <dbReference type="Proteomes" id="UP000501812"/>
    </source>
</evidence>
<name>A0A858RKS5_9BACT</name>
<evidence type="ECO:0000256" key="5">
    <source>
        <dbReference type="ARBA" id="ARBA00022777"/>
    </source>
</evidence>
<keyword evidence="4" id="KW-0808">Transferase</keyword>
<evidence type="ECO:0000256" key="3">
    <source>
        <dbReference type="ARBA" id="ARBA00022553"/>
    </source>
</evidence>
<dbReference type="AlphaFoldDB" id="A0A858RKS5"/>
<feature type="signal peptide" evidence="8">
    <location>
        <begin position="1"/>
        <end position="26"/>
    </location>
</feature>
<keyword evidence="8" id="KW-0732">Signal</keyword>
<dbReference type="SUPFAM" id="SSF55874">
    <property type="entry name" value="ATPase domain of HSP90 chaperone/DNA topoisomerase II/histidine kinase"/>
    <property type="match status" value="1"/>
</dbReference>
<keyword evidence="6" id="KW-0902">Two-component regulatory system</keyword>
<dbReference type="Pfam" id="PF02518">
    <property type="entry name" value="HATPase_c"/>
    <property type="match status" value="1"/>
</dbReference>
<dbReference type="PROSITE" id="PS50109">
    <property type="entry name" value="HIS_KIN"/>
    <property type="match status" value="1"/>
</dbReference>
<dbReference type="InterPro" id="IPR003661">
    <property type="entry name" value="HisK_dim/P_dom"/>
</dbReference>
<dbReference type="InterPro" id="IPR004358">
    <property type="entry name" value="Sig_transdc_His_kin-like_C"/>
</dbReference>
<dbReference type="InterPro" id="IPR036890">
    <property type="entry name" value="HATPase_C_sf"/>
</dbReference>
<dbReference type="CDD" id="cd00075">
    <property type="entry name" value="HATPase"/>
    <property type="match status" value="1"/>
</dbReference>
<keyword evidence="5 10" id="KW-0418">Kinase</keyword>
<dbReference type="Proteomes" id="UP000501812">
    <property type="component" value="Chromosome"/>
</dbReference>
<evidence type="ECO:0000256" key="7">
    <source>
        <dbReference type="SAM" id="Phobius"/>
    </source>
</evidence>